<keyword evidence="4" id="KW-1185">Reference proteome</keyword>
<dbReference type="STRING" id="1042163.BRLA_c025810"/>
<dbReference type="RefSeq" id="WP_003336293.1">
    <property type="nucleotide sequence ID" value="NZ_CP007806.1"/>
</dbReference>
<evidence type="ECO:0000256" key="1">
    <source>
        <dbReference type="ARBA" id="ARBA00010759"/>
    </source>
</evidence>
<dbReference type="HOGENOM" id="CLU_061901_4_2_9"/>
<dbReference type="NCBIfam" id="NF001159">
    <property type="entry name" value="PRK00150.1-3"/>
    <property type="match status" value="1"/>
</dbReference>
<dbReference type="eggNOG" id="COG0242">
    <property type="taxonomic scope" value="Bacteria"/>
</dbReference>
<dbReference type="EC" id="3.5.1.88" evidence="2"/>
<dbReference type="PANTHER" id="PTHR10458">
    <property type="entry name" value="PEPTIDE DEFORMYLASE"/>
    <property type="match status" value="1"/>
</dbReference>
<evidence type="ECO:0000313" key="4">
    <source>
        <dbReference type="Proteomes" id="UP000005850"/>
    </source>
</evidence>
<organism evidence="3 4">
    <name type="scientific">Brevibacillus laterosporus LMG 15441</name>
    <dbReference type="NCBI Taxonomy" id="1042163"/>
    <lineage>
        <taxon>Bacteria</taxon>
        <taxon>Bacillati</taxon>
        <taxon>Bacillota</taxon>
        <taxon>Bacilli</taxon>
        <taxon>Bacillales</taxon>
        <taxon>Paenibacillaceae</taxon>
        <taxon>Brevibacillus</taxon>
    </lineage>
</organism>
<accession>A0A075RBL4</accession>
<dbReference type="GO" id="GO:0046872">
    <property type="term" value="F:metal ion binding"/>
    <property type="evidence" value="ECO:0007669"/>
    <property type="project" value="UniProtKB-KW"/>
</dbReference>
<dbReference type="NCBIfam" id="TIGR00079">
    <property type="entry name" value="pept_deformyl"/>
    <property type="match status" value="1"/>
</dbReference>
<dbReference type="GO" id="GO:0042586">
    <property type="term" value="F:peptide deformylase activity"/>
    <property type="evidence" value="ECO:0007669"/>
    <property type="project" value="UniProtKB-UniRule"/>
</dbReference>
<feature type="active site" evidence="2">
    <location>
        <position position="132"/>
    </location>
</feature>
<keyword evidence="2 3" id="KW-0378">Hydrolase</keyword>
<dbReference type="Proteomes" id="UP000005850">
    <property type="component" value="Chromosome"/>
</dbReference>
<dbReference type="PANTHER" id="PTHR10458:SF22">
    <property type="entry name" value="PEPTIDE DEFORMYLASE"/>
    <property type="match status" value="1"/>
</dbReference>
<dbReference type="Gene3D" id="3.90.45.10">
    <property type="entry name" value="Peptide deformylase"/>
    <property type="match status" value="1"/>
</dbReference>
<sequence>MAELMIRKLGDPVLRKVCKPITSITDREQKLLQNLIDTLYADPGRAGLAAPQVGYLKRIAVLDCGDGLVELINPEMISQSGETFEYEACLSLPGMYGAVKRAESIVVKTLNRQGEEQIIEASGHKARCIQHEMDHLDGILYIDHVKNGHLFQEKTKKPVDVYQMIQLSKQNAL</sequence>
<dbReference type="InterPro" id="IPR023635">
    <property type="entry name" value="Peptide_deformylase"/>
</dbReference>
<proteinExistence type="inferred from homology"/>
<dbReference type="SUPFAM" id="SSF56420">
    <property type="entry name" value="Peptide deformylase"/>
    <property type="match status" value="1"/>
</dbReference>
<name>A0A075RBL4_BRELA</name>
<dbReference type="HAMAP" id="MF_00163">
    <property type="entry name" value="Pep_deformylase"/>
    <property type="match status" value="1"/>
</dbReference>
<evidence type="ECO:0000313" key="3">
    <source>
        <dbReference type="EMBL" id="AIG26900.1"/>
    </source>
</evidence>
<comment type="similarity">
    <text evidence="1 2">Belongs to the polypeptide deformylase family.</text>
</comment>
<dbReference type="Pfam" id="PF01327">
    <property type="entry name" value="Pep_deformylase"/>
    <property type="match status" value="1"/>
</dbReference>
<gene>
    <name evidence="2" type="primary">def</name>
    <name evidence="3" type="ORF">BRLA_c025810</name>
</gene>
<dbReference type="PRINTS" id="PR01576">
    <property type="entry name" value="PDEFORMYLASE"/>
</dbReference>
<dbReference type="InterPro" id="IPR036821">
    <property type="entry name" value="Peptide_deformylase_sf"/>
</dbReference>
<feature type="binding site" evidence="2">
    <location>
        <position position="135"/>
    </location>
    <ligand>
        <name>Fe cation</name>
        <dbReference type="ChEBI" id="CHEBI:24875"/>
    </ligand>
</feature>
<dbReference type="KEGG" id="blr:BRLA_c025810"/>
<feature type="binding site" evidence="2">
    <location>
        <position position="131"/>
    </location>
    <ligand>
        <name>Fe cation</name>
        <dbReference type="ChEBI" id="CHEBI:24875"/>
    </ligand>
</feature>
<comment type="cofactor">
    <cofactor evidence="2">
        <name>Fe(2+)</name>
        <dbReference type="ChEBI" id="CHEBI:29033"/>
    </cofactor>
    <text evidence="2">Binds 1 Fe(2+) ion.</text>
</comment>
<reference evidence="3 4" key="1">
    <citation type="journal article" date="2011" name="J. Bacteriol.">
        <title>Genome sequence of Brevibacillus laterosporus LMG 15441, a pathogen of invertebrates.</title>
        <authorList>
            <person name="Djukic M."/>
            <person name="Poehlein A."/>
            <person name="Thurmer A."/>
            <person name="Daniel R."/>
        </authorList>
    </citation>
    <scope>NUCLEOTIDE SEQUENCE [LARGE SCALE GENOMIC DNA]</scope>
    <source>
        <strain evidence="3 4">LMG 15441</strain>
    </source>
</reference>
<comment type="catalytic activity">
    <reaction evidence="2">
        <text>N-terminal N-formyl-L-methionyl-[peptide] + H2O = N-terminal L-methionyl-[peptide] + formate</text>
        <dbReference type="Rhea" id="RHEA:24420"/>
        <dbReference type="Rhea" id="RHEA-COMP:10639"/>
        <dbReference type="Rhea" id="RHEA-COMP:10640"/>
        <dbReference type="ChEBI" id="CHEBI:15377"/>
        <dbReference type="ChEBI" id="CHEBI:15740"/>
        <dbReference type="ChEBI" id="CHEBI:49298"/>
        <dbReference type="ChEBI" id="CHEBI:64731"/>
        <dbReference type="EC" id="3.5.1.88"/>
    </reaction>
</comment>
<evidence type="ECO:0000256" key="2">
    <source>
        <dbReference type="HAMAP-Rule" id="MF_00163"/>
    </source>
</evidence>
<dbReference type="AlphaFoldDB" id="A0A075RBL4"/>
<comment type="function">
    <text evidence="2">Removes the formyl group from the N-terminal Met of newly synthesized proteins. Requires at least a dipeptide for an efficient rate of reaction. N-terminal L-methionine is a prerequisite for activity but the enzyme has broad specificity at other positions.</text>
</comment>
<keyword evidence="2" id="KW-0479">Metal-binding</keyword>
<dbReference type="CDD" id="cd00487">
    <property type="entry name" value="Pep_deformylase"/>
    <property type="match status" value="1"/>
</dbReference>
<keyword evidence="2" id="KW-0408">Iron</keyword>
<feature type="binding site" evidence="2">
    <location>
        <position position="89"/>
    </location>
    <ligand>
        <name>Fe cation</name>
        <dbReference type="ChEBI" id="CHEBI:24875"/>
    </ligand>
</feature>
<dbReference type="GO" id="GO:0006412">
    <property type="term" value="P:translation"/>
    <property type="evidence" value="ECO:0007669"/>
    <property type="project" value="UniProtKB-UniRule"/>
</dbReference>
<keyword evidence="2" id="KW-0648">Protein biosynthesis</keyword>
<dbReference type="EMBL" id="CP007806">
    <property type="protein sequence ID" value="AIG26900.1"/>
    <property type="molecule type" value="Genomic_DNA"/>
</dbReference>
<protein>
    <recommendedName>
        <fullName evidence="2">Peptide deformylase</fullName>
        <shortName evidence="2">PDF</shortName>
        <ecNumber evidence="2">3.5.1.88</ecNumber>
    </recommendedName>
    <alternativeName>
        <fullName evidence="2">Polypeptide deformylase</fullName>
    </alternativeName>
</protein>
<dbReference type="PIRSF" id="PIRSF004749">
    <property type="entry name" value="Pep_def"/>
    <property type="match status" value="1"/>
</dbReference>